<dbReference type="eggNOG" id="KOG0800">
    <property type="taxonomic scope" value="Eukaryota"/>
</dbReference>
<dbReference type="GO" id="GO:0016020">
    <property type="term" value="C:membrane"/>
    <property type="evidence" value="ECO:0007669"/>
    <property type="project" value="UniProtKB-SubCell"/>
</dbReference>
<dbReference type="EMBL" id="EQ973773">
    <property type="protein sequence ID" value="EEF52023.1"/>
    <property type="molecule type" value="Genomic_DNA"/>
</dbReference>
<dbReference type="SMART" id="SM00184">
    <property type="entry name" value="RING"/>
    <property type="match status" value="1"/>
</dbReference>
<dbReference type="GO" id="GO:0008270">
    <property type="term" value="F:zinc ion binding"/>
    <property type="evidence" value="ECO:0007669"/>
    <property type="project" value="UniProtKB-KW"/>
</dbReference>
<keyword evidence="9" id="KW-0833">Ubl conjugation pathway</keyword>
<dbReference type="Pfam" id="PF13639">
    <property type="entry name" value="zf-RING_2"/>
    <property type="match status" value="1"/>
</dbReference>
<dbReference type="GO" id="GO:0061630">
    <property type="term" value="F:ubiquitin protein ligase activity"/>
    <property type="evidence" value="ECO:0007669"/>
    <property type="project" value="UniProtKB-EC"/>
</dbReference>
<dbReference type="PANTHER" id="PTHR45768:SF13">
    <property type="entry name" value="TRANSCRIPTION FACTOR C2H2 FAMILY-RELATED"/>
    <property type="match status" value="1"/>
</dbReference>
<evidence type="ECO:0000256" key="1">
    <source>
        <dbReference type="ARBA" id="ARBA00000900"/>
    </source>
</evidence>
<dbReference type="InterPro" id="IPR013083">
    <property type="entry name" value="Znf_RING/FYVE/PHD"/>
</dbReference>
<evidence type="ECO:0000313" key="17">
    <source>
        <dbReference type="EMBL" id="EEF52023.1"/>
    </source>
</evidence>
<keyword evidence="12 15" id="KW-0472">Membrane</keyword>
<dbReference type="InParanoid" id="B9RB46"/>
<reference evidence="18" key="1">
    <citation type="journal article" date="2010" name="Nat. Biotechnol.">
        <title>Draft genome sequence of the oilseed species Ricinus communis.</title>
        <authorList>
            <person name="Chan A.P."/>
            <person name="Crabtree J."/>
            <person name="Zhao Q."/>
            <person name="Lorenzi H."/>
            <person name="Orvis J."/>
            <person name="Puiu D."/>
            <person name="Melake-Berhan A."/>
            <person name="Jones K.M."/>
            <person name="Redman J."/>
            <person name="Chen G."/>
            <person name="Cahoon E.B."/>
            <person name="Gedil M."/>
            <person name="Stanke M."/>
            <person name="Haas B.J."/>
            <person name="Wortman J.R."/>
            <person name="Fraser-Liggett C.M."/>
            <person name="Ravel J."/>
            <person name="Rabinowicz P.D."/>
        </authorList>
    </citation>
    <scope>NUCLEOTIDE SEQUENCE [LARGE SCALE GENOMIC DNA]</scope>
    <source>
        <strain evidence="18">cv. Hale</strain>
    </source>
</reference>
<organism evidence="17 18">
    <name type="scientific">Ricinus communis</name>
    <name type="common">Castor bean</name>
    <dbReference type="NCBI Taxonomy" id="3988"/>
    <lineage>
        <taxon>Eukaryota</taxon>
        <taxon>Viridiplantae</taxon>
        <taxon>Streptophyta</taxon>
        <taxon>Embryophyta</taxon>
        <taxon>Tracheophyta</taxon>
        <taxon>Spermatophyta</taxon>
        <taxon>Magnoliopsida</taxon>
        <taxon>eudicotyledons</taxon>
        <taxon>Gunneridae</taxon>
        <taxon>Pentapetalae</taxon>
        <taxon>rosids</taxon>
        <taxon>fabids</taxon>
        <taxon>Malpighiales</taxon>
        <taxon>Euphorbiaceae</taxon>
        <taxon>Acalyphoideae</taxon>
        <taxon>Acalypheae</taxon>
        <taxon>Ricinus</taxon>
    </lineage>
</organism>
<feature type="transmembrane region" description="Helical" evidence="15">
    <location>
        <begin position="6"/>
        <end position="27"/>
    </location>
</feature>
<evidence type="ECO:0000259" key="16">
    <source>
        <dbReference type="PROSITE" id="PS50089"/>
    </source>
</evidence>
<evidence type="ECO:0000256" key="4">
    <source>
        <dbReference type="ARBA" id="ARBA00012483"/>
    </source>
</evidence>
<evidence type="ECO:0000256" key="2">
    <source>
        <dbReference type="ARBA" id="ARBA00004167"/>
    </source>
</evidence>
<keyword evidence="18" id="KW-1185">Reference proteome</keyword>
<evidence type="ECO:0000256" key="7">
    <source>
        <dbReference type="ARBA" id="ARBA00022723"/>
    </source>
</evidence>
<dbReference type="EC" id="2.3.2.27" evidence="4"/>
<proteinExistence type="inferred from homology"/>
<evidence type="ECO:0000256" key="14">
    <source>
        <dbReference type="PROSITE-ProRule" id="PRU00175"/>
    </source>
</evidence>
<sequence length="189" mass="20780">MAMEIIVSVVLLFVGIAVLVAIHVCIVGRAFRRGYETGQEIGPGSFSSSRYGIKKISNEELKNLPCFDYKAAEKEGSSSSDCVVCLENFNVGDKCKLLPNCKHSFHSQCIDSWLVKTPICPICRTIVNTPKVGLVLRQESSISIAVGVEIHYITNCAIEDLQTDEYLIICLNAVQASKQGTVWKRASYS</sequence>
<keyword evidence="5" id="KW-0808">Transferase</keyword>
<comment type="subcellular location">
    <subcellularLocation>
        <location evidence="2">Membrane</location>
        <topology evidence="2">Single-pass membrane protein</topology>
    </subcellularLocation>
</comment>
<comment type="pathway">
    <text evidence="3">Protein modification; protein ubiquitination.</text>
</comment>
<accession>B9RB46</accession>
<keyword evidence="6 15" id="KW-0812">Transmembrane</keyword>
<evidence type="ECO:0000256" key="13">
    <source>
        <dbReference type="ARBA" id="ARBA00024209"/>
    </source>
</evidence>
<keyword evidence="10" id="KW-0862">Zinc</keyword>
<evidence type="ECO:0000256" key="11">
    <source>
        <dbReference type="ARBA" id="ARBA00022989"/>
    </source>
</evidence>
<dbReference type="PROSITE" id="PS50089">
    <property type="entry name" value="ZF_RING_2"/>
    <property type="match status" value="1"/>
</dbReference>
<evidence type="ECO:0000256" key="3">
    <source>
        <dbReference type="ARBA" id="ARBA00004906"/>
    </source>
</evidence>
<dbReference type="Proteomes" id="UP000008311">
    <property type="component" value="Unassembled WGS sequence"/>
</dbReference>
<keyword evidence="11 15" id="KW-1133">Transmembrane helix</keyword>
<dbReference type="Gene3D" id="3.30.40.10">
    <property type="entry name" value="Zinc/RING finger domain, C3HC4 (zinc finger)"/>
    <property type="match status" value="1"/>
</dbReference>
<dbReference type="SUPFAM" id="SSF57850">
    <property type="entry name" value="RING/U-box"/>
    <property type="match status" value="1"/>
</dbReference>
<feature type="domain" description="RING-type" evidence="16">
    <location>
        <begin position="82"/>
        <end position="124"/>
    </location>
</feature>
<keyword evidence="7" id="KW-0479">Metal-binding</keyword>
<evidence type="ECO:0000256" key="15">
    <source>
        <dbReference type="SAM" id="Phobius"/>
    </source>
</evidence>
<evidence type="ECO:0000256" key="12">
    <source>
        <dbReference type="ARBA" id="ARBA00023136"/>
    </source>
</evidence>
<keyword evidence="8 14" id="KW-0863">Zinc-finger</keyword>
<protein>
    <recommendedName>
        <fullName evidence="4">RING-type E3 ubiquitin transferase</fullName>
        <ecNumber evidence="4">2.3.2.27</ecNumber>
    </recommendedName>
</protein>
<name>B9RB46_RICCO</name>
<dbReference type="PANTHER" id="PTHR45768">
    <property type="entry name" value="E3 UBIQUITIN-PROTEIN LIGASE RNF13-LIKE"/>
    <property type="match status" value="1"/>
</dbReference>
<evidence type="ECO:0000313" key="18">
    <source>
        <dbReference type="Proteomes" id="UP000008311"/>
    </source>
</evidence>
<evidence type="ECO:0000256" key="6">
    <source>
        <dbReference type="ARBA" id="ARBA00022692"/>
    </source>
</evidence>
<dbReference type="InterPro" id="IPR001841">
    <property type="entry name" value="Znf_RING"/>
</dbReference>
<evidence type="ECO:0000256" key="9">
    <source>
        <dbReference type="ARBA" id="ARBA00022786"/>
    </source>
</evidence>
<dbReference type="AlphaFoldDB" id="B9RB46"/>
<evidence type="ECO:0000256" key="5">
    <source>
        <dbReference type="ARBA" id="ARBA00022679"/>
    </source>
</evidence>
<comment type="similarity">
    <text evidence="13">Belongs to the RING-type zinc finger family. ATL subfamily.</text>
</comment>
<evidence type="ECO:0000256" key="8">
    <source>
        <dbReference type="ARBA" id="ARBA00022771"/>
    </source>
</evidence>
<gene>
    <name evidence="17" type="ORF">RCOM_1511300</name>
</gene>
<comment type="catalytic activity">
    <reaction evidence="1">
        <text>S-ubiquitinyl-[E2 ubiquitin-conjugating enzyme]-L-cysteine + [acceptor protein]-L-lysine = [E2 ubiquitin-conjugating enzyme]-L-cysteine + N(6)-ubiquitinyl-[acceptor protein]-L-lysine.</text>
        <dbReference type="EC" id="2.3.2.27"/>
    </reaction>
</comment>
<evidence type="ECO:0000256" key="10">
    <source>
        <dbReference type="ARBA" id="ARBA00022833"/>
    </source>
</evidence>